<evidence type="ECO:0000259" key="1">
    <source>
        <dbReference type="Pfam" id="PF14344"/>
    </source>
</evidence>
<accession>A0A940NS29</accession>
<dbReference type="Proteomes" id="UP000682134">
    <property type="component" value="Unassembled WGS sequence"/>
</dbReference>
<feature type="domain" description="DUF4397" evidence="1">
    <location>
        <begin position="68"/>
        <end position="181"/>
    </location>
</feature>
<evidence type="ECO:0000313" key="3">
    <source>
        <dbReference type="Proteomes" id="UP000682134"/>
    </source>
</evidence>
<gene>
    <name evidence="2" type="ORF">J5Y03_15185</name>
</gene>
<name>A0A940NS29_9BACI</name>
<dbReference type="InterPro" id="IPR025510">
    <property type="entry name" value="DUF4397"/>
</dbReference>
<proteinExistence type="predicted"/>
<dbReference type="Pfam" id="PF14344">
    <property type="entry name" value="DUF4397"/>
    <property type="match status" value="1"/>
</dbReference>
<reference evidence="2" key="1">
    <citation type="submission" date="2021-04" db="EMBL/GenBank/DDBJ databases">
        <title>Genome seq and assembly of Bacillus sp.</title>
        <authorList>
            <person name="Chhetri G."/>
        </authorList>
    </citation>
    <scope>NUCLEOTIDE SEQUENCE</scope>
    <source>
        <strain evidence="2">RG28</strain>
    </source>
</reference>
<keyword evidence="3" id="KW-1185">Reference proteome</keyword>
<protein>
    <submittedName>
        <fullName evidence="2">DUF4397 domain-containing protein</fullName>
    </submittedName>
</protein>
<dbReference type="AlphaFoldDB" id="A0A940NS29"/>
<comment type="caution">
    <text evidence="2">The sequence shown here is derived from an EMBL/GenBank/DDBJ whole genome shotgun (WGS) entry which is preliminary data.</text>
</comment>
<dbReference type="RefSeq" id="WP_209406846.1">
    <property type="nucleotide sequence ID" value="NZ_JAGIYQ010000011.1"/>
</dbReference>
<dbReference type="EMBL" id="JAGIYQ010000011">
    <property type="protein sequence ID" value="MBP0726503.1"/>
    <property type="molecule type" value="Genomic_DNA"/>
</dbReference>
<sequence length="256" mass="29216">MVFSNHVEYYAFKATMYEQIANYYKYTHPELYVTYYYKHFEYVQKLTNVLNHTKSPSIQISNSLTESSYIRVLHASPDFPPIDLFIDGIETFKMINYKNATQYAHLSPDHHSLDVYLTEDRSNPIISVILPVEPNVYYTVAAAGKNESLTLLPYIDNTFLPNNESKARFLHLTSELPALDLAVKDGDVVFGNISFSELSDYLPLSPMTVDLEVRISGTKIVVLSLPNLRFEANKIYHLILTGTTEGERSLEAIIIN</sequence>
<organism evidence="2 3">
    <name type="scientific">Gottfriedia endophytica</name>
    <dbReference type="NCBI Taxonomy" id="2820819"/>
    <lineage>
        <taxon>Bacteria</taxon>
        <taxon>Bacillati</taxon>
        <taxon>Bacillota</taxon>
        <taxon>Bacilli</taxon>
        <taxon>Bacillales</taxon>
        <taxon>Bacillaceae</taxon>
        <taxon>Gottfriedia</taxon>
    </lineage>
</organism>
<evidence type="ECO:0000313" key="2">
    <source>
        <dbReference type="EMBL" id="MBP0726503.1"/>
    </source>
</evidence>